<protein>
    <recommendedName>
        <fullName evidence="4">F-box domain-containing protein</fullName>
    </recommendedName>
</protein>
<evidence type="ECO:0000313" key="3">
    <source>
        <dbReference type="Proteomes" id="UP000225277"/>
    </source>
</evidence>
<sequence>MASFTSLKPLLDAMSPEDLISAAEYISHKLDKQLASTPNPRNTSEGATNAEEEKSQTSISKPFPLFELPRELRDIILSYAVQYPSPTSTIHEHKQAVIHPLLHTNRQLRSEAAEPFFSQHKFVFRGDERFGRLSQLLSISGNIWNKFVKCVVLIPTESHGRKNPWIIFDAGWSAAQTRKWKAETGLGDGVVWTAMRRVGFGRGGTYEVMGEVAIDEGEARPEIEIDVE</sequence>
<dbReference type="EMBL" id="FJUY01000005">
    <property type="protein sequence ID" value="CZT18036.1"/>
    <property type="molecule type" value="Genomic_DNA"/>
</dbReference>
<dbReference type="OrthoDB" id="62952at2759"/>
<dbReference type="PANTHER" id="PTHR42085">
    <property type="entry name" value="F-BOX DOMAIN-CONTAINING PROTEIN"/>
    <property type="match status" value="1"/>
</dbReference>
<organism evidence="2 3">
    <name type="scientific">Ramularia collo-cygni</name>
    <dbReference type="NCBI Taxonomy" id="112498"/>
    <lineage>
        <taxon>Eukaryota</taxon>
        <taxon>Fungi</taxon>
        <taxon>Dikarya</taxon>
        <taxon>Ascomycota</taxon>
        <taxon>Pezizomycotina</taxon>
        <taxon>Dothideomycetes</taxon>
        <taxon>Dothideomycetidae</taxon>
        <taxon>Mycosphaerellales</taxon>
        <taxon>Mycosphaerellaceae</taxon>
        <taxon>Ramularia</taxon>
    </lineage>
</organism>
<dbReference type="InterPro" id="IPR038883">
    <property type="entry name" value="AN11006-like"/>
</dbReference>
<dbReference type="Proteomes" id="UP000225277">
    <property type="component" value="Unassembled WGS sequence"/>
</dbReference>
<accession>A0A2D3V3C8</accession>
<reference evidence="2 3" key="1">
    <citation type="submission" date="2016-03" db="EMBL/GenBank/DDBJ databases">
        <authorList>
            <person name="Ploux O."/>
        </authorList>
    </citation>
    <scope>NUCLEOTIDE SEQUENCE [LARGE SCALE GENOMIC DNA]</scope>
    <source>
        <strain evidence="2 3">URUG2</strain>
    </source>
</reference>
<dbReference type="AlphaFoldDB" id="A0A2D3V3C8"/>
<feature type="compositionally biased region" description="Polar residues" evidence="1">
    <location>
        <begin position="34"/>
        <end position="47"/>
    </location>
</feature>
<proteinExistence type="predicted"/>
<gene>
    <name evidence="2" type="ORF">RCC_03874</name>
</gene>
<dbReference type="PANTHER" id="PTHR42085:SF8">
    <property type="entry name" value="F-BOX DOMAIN-CONTAINING PROTEIN"/>
    <property type="match status" value="1"/>
</dbReference>
<evidence type="ECO:0000256" key="1">
    <source>
        <dbReference type="SAM" id="MobiDB-lite"/>
    </source>
</evidence>
<name>A0A2D3V3C8_9PEZI</name>
<evidence type="ECO:0008006" key="4">
    <source>
        <dbReference type="Google" id="ProtNLM"/>
    </source>
</evidence>
<keyword evidence="3" id="KW-1185">Reference proteome</keyword>
<evidence type="ECO:0000313" key="2">
    <source>
        <dbReference type="EMBL" id="CZT18036.1"/>
    </source>
</evidence>
<dbReference type="GeneID" id="35599062"/>
<feature type="region of interest" description="Disordered" evidence="1">
    <location>
        <begin position="31"/>
        <end position="58"/>
    </location>
</feature>
<dbReference type="RefSeq" id="XP_023624926.1">
    <property type="nucleotide sequence ID" value="XM_023769158.1"/>
</dbReference>